<keyword evidence="8" id="KW-1003">Cell membrane</keyword>
<dbReference type="eggNOG" id="COG2217">
    <property type="taxonomic scope" value="Bacteria"/>
</dbReference>
<evidence type="ECO:0000256" key="3">
    <source>
        <dbReference type="ARBA" id="ARBA00022692"/>
    </source>
</evidence>
<dbReference type="SUPFAM" id="SSF81665">
    <property type="entry name" value="Calcium ATPase, transmembrane domain M"/>
    <property type="match status" value="1"/>
</dbReference>
<dbReference type="NCBIfam" id="TIGR01525">
    <property type="entry name" value="ATPase-IB_hvy"/>
    <property type="match status" value="1"/>
</dbReference>
<dbReference type="InterPro" id="IPR023299">
    <property type="entry name" value="ATPase_P-typ_cyto_dom_N"/>
</dbReference>
<organism evidence="10 11">
    <name type="scientific">Pirellula staleyi (strain ATCC 27377 / DSM 6068 / ICPB 4128)</name>
    <name type="common">Pirella staleyi</name>
    <dbReference type="NCBI Taxonomy" id="530564"/>
    <lineage>
        <taxon>Bacteria</taxon>
        <taxon>Pseudomonadati</taxon>
        <taxon>Planctomycetota</taxon>
        <taxon>Planctomycetia</taxon>
        <taxon>Pirellulales</taxon>
        <taxon>Pirellulaceae</taxon>
        <taxon>Pirellula</taxon>
    </lineage>
</organism>
<comment type="similarity">
    <text evidence="2 8">Belongs to the cation transport ATPase (P-type) (TC 3.A.3) family. Type IB subfamily.</text>
</comment>
<dbReference type="OrthoDB" id="211392at2"/>
<dbReference type="PRINTS" id="PR00119">
    <property type="entry name" value="CATATPASE"/>
</dbReference>
<name>D2R257_PIRSD</name>
<dbReference type="HOGENOM" id="CLU_001771_6_3_0"/>
<evidence type="ECO:0000256" key="6">
    <source>
        <dbReference type="ARBA" id="ARBA00039097"/>
    </source>
</evidence>
<dbReference type="GO" id="GO:0005524">
    <property type="term" value="F:ATP binding"/>
    <property type="evidence" value="ECO:0007669"/>
    <property type="project" value="UniProtKB-UniRule"/>
</dbReference>
<dbReference type="NCBIfam" id="TIGR01512">
    <property type="entry name" value="ATPase-IB2_Cd"/>
    <property type="match status" value="1"/>
</dbReference>
<dbReference type="STRING" id="530564.Psta_4014"/>
<evidence type="ECO:0000256" key="4">
    <source>
        <dbReference type="ARBA" id="ARBA00022989"/>
    </source>
</evidence>
<keyword evidence="8" id="KW-0067">ATP-binding</keyword>
<dbReference type="InterPro" id="IPR018303">
    <property type="entry name" value="ATPase_P-typ_P_site"/>
</dbReference>
<comment type="subcellular location">
    <subcellularLocation>
        <location evidence="8">Cell membrane</location>
    </subcellularLocation>
    <subcellularLocation>
        <location evidence="1">Membrane</location>
    </subcellularLocation>
</comment>
<dbReference type="GO" id="GO:0046872">
    <property type="term" value="F:metal ion binding"/>
    <property type="evidence" value="ECO:0007669"/>
    <property type="project" value="UniProtKB-KW"/>
</dbReference>
<feature type="transmembrane region" description="Helical" evidence="8">
    <location>
        <begin position="53"/>
        <end position="70"/>
    </location>
</feature>
<dbReference type="GO" id="GO:0016887">
    <property type="term" value="F:ATP hydrolysis activity"/>
    <property type="evidence" value="ECO:0007669"/>
    <property type="project" value="InterPro"/>
</dbReference>
<feature type="transmembrane region" description="Helical" evidence="8">
    <location>
        <begin position="571"/>
        <end position="595"/>
    </location>
</feature>
<evidence type="ECO:0000259" key="9">
    <source>
        <dbReference type="Pfam" id="PF00122"/>
    </source>
</evidence>
<dbReference type="InterPro" id="IPR051014">
    <property type="entry name" value="Cation_Transport_ATPase_IB"/>
</dbReference>
<dbReference type="SUPFAM" id="SSF56784">
    <property type="entry name" value="HAD-like"/>
    <property type="match status" value="1"/>
</dbReference>
<keyword evidence="8" id="KW-0479">Metal-binding</keyword>
<dbReference type="NCBIfam" id="TIGR01494">
    <property type="entry name" value="ATPase_P-type"/>
    <property type="match status" value="1"/>
</dbReference>
<evidence type="ECO:0000256" key="8">
    <source>
        <dbReference type="RuleBase" id="RU362081"/>
    </source>
</evidence>
<dbReference type="Gene3D" id="3.40.1110.10">
    <property type="entry name" value="Calcium-transporting ATPase, cytoplasmic domain N"/>
    <property type="match status" value="1"/>
</dbReference>
<keyword evidence="8" id="KW-0547">Nucleotide-binding</keyword>
<gene>
    <name evidence="10" type="ordered locus">Psta_4014</name>
</gene>
<keyword evidence="4 8" id="KW-1133">Transmembrane helix</keyword>
<comment type="catalytic activity">
    <reaction evidence="7">
        <text>Zn(2+)(in) + ATP + H2O = Zn(2+)(out) + ADP + phosphate + H(+)</text>
        <dbReference type="Rhea" id="RHEA:20621"/>
        <dbReference type="ChEBI" id="CHEBI:15377"/>
        <dbReference type="ChEBI" id="CHEBI:15378"/>
        <dbReference type="ChEBI" id="CHEBI:29105"/>
        <dbReference type="ChEBI" id="CHEBI:30616"/>
        <dbReference type="ChEBI" id="CHEBI:43474"/>
        <dbReference type="ChEBI" id="CHEBI:456216"/>
        <dbReference type="EC" id="7.2.2.12"/>
    </reaction>
</comment>
<feature type="transmembrane region" description="Helical" evidence="8">
    <location>
        <begin position="246"/>
        <end position="265"/>
    </location>
</feature>
<reference evidence="10 11" key="1">
    <citation type="journal article" date="2009" name="Stand. Genomic Sci.">
        <title>Complete genome sequence of Pirellula staleyi type strain (ATCC 27377).</title>
        <authorList>
            <person name="Clum A."/>
            <person name="Tindall B.J."/>
            <person name="Sikorski J."/>
            <person name="Ivanova N."/>
            <person name="Mavrommatis K."/>
            <person name="Lucas S."/>
            <person name="Glavina del Rio T."/>
            <person name="Nolan M."/>
            <person name="Chen F."/>
            <person name="Tice H."/>
            <person name="Pitluck S."/>
            <person name="Cheng J.F."/>
            <person name="Chertkov O."/>
            <person name="Brettin T."/>
            <person name="Han C."/>
            <person name="Detter J.C."/>
            <person name="Kuske C."/>
            <person name="Bruce D."/>
            <person name="Goodwin L."/>
            <person name="Ovchinikova G."/>
            <person name="Pati A."/>
            <person name="Mikhailova N."/>
            <person name="Chen A."/>
            <person name="Palaniappan K."/>
            <person name="Land M."/>
            <person name="Hauser L."/>
            <person name="Chang Y.J."/>
            <person name="Jeffries C.D."/>
            <person name="Chain P."/>
            <person name="Rohde M."/>
            <person name="Goker M."/>
            <person name="Bristow J."/>
            <person name="Eisen J.A."/>
            <person name="Markowitz V."/>
            <person name="Hugenholtz P."/>
            <person name="Kyrpides N.C."/>
            <person name="Klenk H.P."/>
            <person name="Lapidus A."/>
        </authorList>
    </citation>
    <scope>NUCLEOTIDE SEQUENCE [LARGE SCALE GENOMIC DNA]</scope>
    <source>
        <strain evidence="11">ATCC 27377 / DSM 6068 / ICPB 4128</strain>
    </source>
</reference>
<accession>D2R257</accession>
<dbReference type="SUPFAM" id="SSF81653">
    <property type="entry name" value="Calcium ATPase, transduction domain A"/>
    <property type="match status" value="1"/>
</dbReference>
<dbReference type="Pfam" id="PF00702">
    <property type="entry name" value="Hydrolase"/>
    <property type="match status" value="1"/>
</dbReference>
<feature type="transmembrane region" description="Helical" evidence="8">
    <location>
        <begin position="271"/>
        <end position="298"/>
    </location>
</feature>
<feature type="transmembrane region" description="Helical" evidence="8">
    <location>
        <begin position="23"/>
        <end position="41"/>
    </location>
</feature>
<evidence type="ECO:0000313" key="11">
    <source>
        <dbReference type="Proteomes" id="UP000001887"/>
    </source>
</evidence>
<keyword evidence="5 8" id="KW-0472">Membrane</keyword>
<dbReference type="GO" id="GO:0005886">
    <property type="term" value="C:plasma membrane"/>
    <property type="evidence" value="ECO:0007669"/>
    <property type="project" value="UniProtKB-SubCell"/>
</dbReference>
<dbReference type="EMBL" id="CP001848">
    <property type="protein sequence ID" value="ADB18668.1"/>
    <property type="molecule type" value="Genomic_DNA"/>
</dbReference>
<dbReference type="InterPro" id="IPR036412">
    <property type="entry name" value="HAD-like_sf"/>
</dbReference>
<dbReference type="AlphaFoldDB" id="D2R257"/>
<evidence type="ECO:0000256" key="1">
    <source>
        <dbReference type="ARBA" id="ARBA00004370"/>
    </source>
</evidence>
<dbReference type="InterPro" id="IPR008250">
    <property type="entry name" value="ATPase_P-typ_transduc_dom_A_sf"/>
</dbReference>
<dbReference type="Gene3D" id="3.40.50.1000">
    <property type="entry name" value="HAD superfamily/HAD-like"/>
    <property type="match status" value="1"/>
</dbReference>
<dbReference type="GO" id="GO:0016463">
    <property type="term" value="F:P-type zinc transporter activity"/>
    <property type="evidence" value="ECO:0007669"/>
    <property type="project" value="UniProtKB-EC"/>
</dbReference>
<sequence length="629" mass="67226">MATEKSNVDSTPDEHESPLQRTIYASIAVIALTSLVVFGVLHQVRADQPENVWVLYFALAAGTPILFDLVRKLVKLDFGSDLLAGISIVTSILMGEYLAGVFVVLMVSGGETIERFAVERASSVLAALAKRMPTIAHRKNGAIVDLPIEAIQVGDKLVVFPHEICPADGLVIEGHGTMDESYLTGEPYQVSKTPGAEVISGALNGNSALTIETLRRPEESRYAQIIRVMRASESDRPHLRRLGDQLGALYTPLAVAIAVITWVVTGEPRRFLAVMVTATPCPLLIAIPVAVIGAISLAARRGIIIRRPAILEMVDRCKIAIFDKTGTLTYGKPALTSVATEPSFSREEVLARTASLERYSKHPLATAILEAASAAKLPLADASQISERPGQGLTGVVEGETIQVTSRSKLLKQQPELAAKIPTETVGLHCVVLIGGKYAATLAFRDQPRADSRRFVDHLGPNHQFDRVMIISGDQEKEVRALADQVGITEIYASQSPEQKLARVKQLTAQAPTLYLGDGINDAPALAGSTVGLAFGNVSDITSEASSAVLLESSLQKVDELIHIGHRMRTIALQSAVGGMAASLIAMGLASLGLLSPVEGAVVQELIDIVAVLNALRVAWPPKQLSDFQ</sequence>
<dbReference type="KEGG" id="psl:Psta_4014"/>
<dbReference type="Pfam" id="PF00122">
    <property type="entry name" value="E1-E2_ATPase"/>
    <property type="match status" value="1"/>
</dbReference>
<feature type="domain" description="P-type ATPase A" evidence="9">
    <location>
        <begin position="136"/>
        <end position="229"/>
    </location>
</feature>
<feature type="transmembrane region" description="Helical" evidence="8">
    <location>
        <begin position="82"/>
        <end position="107"/>
    </location>
</feature>
<dbReference type="PANTHER" id="PTHR48085">
    <property type="entry name" value="CADMIUM/ZINC-TRANSPORTING ATPASE HMA2-RELATED"/>
    <property type="match status" value="1"/>
</dbReference>
<dbReference type="InterPro" id="IPR001757">
    <property type="entry name" value="P_typ_ATPase"/>
</dbReference>
<dbReference type="GO" id="GO:0015086">
    <property type="term" value="F:cadmium ion transmembrane transporter activity"/>
    <property type="evidence" value="ECO:0007669"/>
    <property type="project" value="TreeGrafter"/>
</dbReference>
<protein>
    <recommendedName>
        <fullName evidence="6">P-type Zn(2+) transporter</fullName>
        <ecNumber evidence="6">7.2.2.12</ecNumber>
    </recommendedName>
</protein>
<evidence type="ECO:0000256" key="2">
    <source>
        <dbReference type="ARBA" id="ARBA00006024"/>
    </source>
</evidence>
<dbReference type="Gene3D" id="2.70.150.10">
    <property type="entry name" value="Calcium-transporting ATPase, cytoplasmic transduction domain A"/>
    <property type="match status" value="1"/>
</dbReference>
<keyword evidence="11" id="KW-1185">Reference proteome</keyword>
<dbReference type="PANTHER" id="PTHR48085:SF5">
    <property type="entry name" value="CADMIUM_ZINC-TRANSPORTING ATPASE HMA4-RELATED"/>
    <property type="match status" value="1"/>
</dbReference>
<evidence type="ECO:0000256" key="5">
    <source>
        <dbReference type="ARBA" id="ARBA00023136"/>
    </source>
</evidence>
<dbReference type="Proteomes" id="UP000001887">
    <property type="component" value="Chromosome"/>
</dbReference>
<dbReference type="InterPro" id="IPR059000">
    <property type="entry name" value="ATPase_P-type_domA"/>
</dbReference>
<dbReference type="InterPro" id="IPR027256">
    <property type="entry name" value="P-typ_ATPase_IB"/>
</dbReference>
<evidence type="ECO:0000256" key="7">
    <source>
        <dbReference type="ARBA" id="ARBA00047308"/>
    </source>
</evidence>
<dbReference type="PROSITE" id="PS00154">
    <property type="entry name" value="ATPASE_E1_E2"/>
    <property type="match status" value="1"/>
</dbReference>
<keyword evidence="3 8" id="KW-0812">Transmembrane</keyword>
<dbReference type="InterPro" id="IPR023214">
    <property type="entry name" value="HAD_sf"/>
</dbReference>
<dbReference type="EC" id="7.2.2.12" evidence="6"/>
<proteinExistence type="inferred from homology"/>
<dbReference type="InterPro" id="IPR023298">
    <property type="entry name" value="ATPase_P-typ_TM_dom_sf"/>
</dbReference>
<evidence type="ECO:0000313" key="10">
    <source>
        <dbReference type="EMBL" id="ADB18668.1"/>
    </source>
</evidence>